<dbReference type="AlphaFoldDB" id="A0A425B526"/>
<evidence type="ECO:0000313" key="3">
    <source>
        <dbReference type="Proteomes" id="UP000072443"/>
    </source>
</evidence>
<evidence type="ECO:0000313" key="4">
    <source>
        <dbReference type="Proteomes" id="UP000283666"/>
    </source>
</evidence>
<comment type="caution">
    <text evidence="2">The sequence shown here is derived from an EMBL/GenBank/DDBJ whole genome shotgun (WGS) entry which is preliminary data.</text>
</comment>
<reference evidence="2 4" key="2">
    <citation type="submission" date="2017-09" db="EMBL/GenBank/DDBJ databases">
        <title>Phenotypic and genotypic characterization of Colombian isolates of Neisseria meningitidis recovered from invasive disease.</title>
        <authorList>
            <person name="Duarte C."/>
            <person name="Gabastou J.M."/>
            <person name="Moreno J."/>
        </authorList>
    </citation>
    <scope>NUCLEOTIDE SEQUENCE [LARGE SCALE GENOMIC DNA]</scope>
    <source>
        <strain evidence="2 4">INS-Nm1012</strain>
    </source>
</reference>
<protein>
    <submittedName>
        <fullName evidence="2">Uncharacterized protein</fullName>
    </submittedName>
</protein>
<gene>
    <name evidence="2" type="ORF">COH52_00815</name>
    <name evidence="1" type="ORF">ERS514591_00714</name>
</gene>
<proteinExistence type="predicted"/>
<dbReference type="EMBL" id="FEVP01000005">
    <property type="protein sequence ID" value="CWP53467.1"/>
    <property type="molecule type" value="Genomic_DNA"/>
</dbReference>
<dbReference type="Proteomes" id="UP000072443">
    <property type="component" value="Unassembled WGS sequence"/>
</dbReference>
<dbReference type="RefSeq" id="WP_002218553.1">
    <property type="nucleotide sequence ID" value="NZ_CP012391.1"/>
</dbReference>
<dbReference type="OMA" id="YAIVKEQ"/>
<evidence type="ECO:0000313" key="1">
    <source>
        <dbReference type="EMBL" id="CWP53467.1"/>
    </source>
</evidence>
<name>A0A425B526_NEIME</name>
<accession>A0A425B526</accession>
<reference evidence="1 3" key="1">
    <citation type="submission" date="2016-02" db="EMBL/GenBank/DDBJ databases">
        <authorList>
            <consortium name="Pathogen Informatics"/>
        </authorList>
    </citation>
    <scope>NUCLEOTIDE SEQUENCE [LARGE SCALE GENOMIC DNA]</scope>
    <source>
        <strain evidence="1 3">2842STDY5881269</strain>
    </source>
</reference>
<dbReference type="EMBL" id="NWZY01000002">
    <property type="protein sequence ID" value="RQK81294.1"/>
    <property type="molecule type" value="Genomic_DNA"/>
</dbReference>
<organism evidence="2 4">
    <name type="scientific">Neisseria meningitidis</name>
    <dbReference type="NCBI Taxonomy" id="487"/>
    <lineage>
        <taxon>Bacteria</taxon>
        <taxon>Pseudomonadati</taxon>
        <taxon>Pseudomonadota</taxon>
        <taxon>Betaproteobacteria</taxon>
        <taxon>Neisseriales</taxon>
        <taxon>Neisseriaceae</taxon>
        <taxon>Neisseria</taxon>
    </lineage>
</organism>
<evidence type="ECO:0000313" key="2">
    <source>
        <dbReference type="EMBL" id="RQK81294.1"/>
    </source>
</evidence>
<dbReference type="Proteomes" id="UP000283666">
    <property type="component" value="Unassembled WGS sequence"/>
</dbReference>
<sequence length="139" mass="15781">MGKIQILNKLPTKNPATIPFDAASNSFFRILEARNEYKKIAAQEKTKREVIGAWRDVRLAELKNQQEILRLYLENTFKERRKMIDGLFEALDKGMEAGNIHVIDTAINGIVSIAKDSPLKQVDNLIAALKNDNVKVIDF</sequence>